<keyword evidence="5" id="KW-0687">Ribonucleoprotein</keyword>
<evidence type="ECO:0000256" key="1">
    <source>
        <dbReference type="ARBA" id="ARBA00004173"/>
    </source>
</evidence>
<feature type="domain" description="Ribosomal protein/NADH dehydrogenase" evidence="7">
    <location>
        <begin position="37"/>
        <end position="110"/>
    </location>
</feature>
<evidence type="ECO:0000313" key="8">
    <source>
        <dbReference type="EMBL" id="CAA9997060.1"/>
    </source>
</evidence>
<dbReference type="Gene3D" id="3.40.30.10">
    <property type="entry name" value="Glutaredoxin"/>
    <property type="match status" value="1"/>
</dbReference>
<reference evidence="8 9" key="1">
    <citation type="submission" date="2020-02" db="EMBL/GenBank/DDBJ databases">
        <authorList>
            <person name="Ferguson B K."/>
        </authorList>
    </citation>
    <scope>NUCLEOTIDE SEQUENCE [LARGE SCALE GENOMIC DNA]</scope>
</reference>
<dbReference type="InterPro" id="IPR007741">
    <property type="entry name" value="Ribosomal_mL43/mS25/NADH_DH"/>
</dbReference>
<evidence type="ECO:0000256" key="3">
    <source>
        <dbReference type="ARBA" id="ARBA00022980"/>
    </source>
</evidence>
<keyword evidence="3" id="KW-0689">Ribosomal protein</keyword>
<evidence type="ECO:0000256" key="5">
    <source>
        <dbReference type="ARBA" id="ARBA00023274"/>
    </source>
</evidence>
<dbReference type="InterPro" id="IPR039927">
    <property type="entry name" value="Ribosomal_mL43"/>
</dbReference>
<dbReference type="GO" id="GO:0003735">
    <property type="term" value="F:structural constituent of ribosome"/>
    <property type="evidence" value="ECO:0007669"/>
    <property type="project" value="InterPro"/>
</dbReference>
<dbReference type="PANTHER" id="PTHR21396:SF2">
    <property type="entry name" value="LARGE RIBOSOMAL SUBUNIT PROTEIN ML43"/>
    <property type="match status" value="1"/>
</dbReference>
<dbReference type="GO" id="GO:0032543">
    <property type="term" value="P:mitochondrial translation"/>
    <property type="evidence" value="ECO:0007669"/>
    <property type="project" value="InterPro"/>
</dbReference>
<keyword evidence="9" id="KW-1185">Reference proteome</keyword>
<dbReference type="Proteomes" id="UP000479000">
    <property type="component" value="Unassembled WGS sequence"/>
</dbReference>
<gene>
    <name evidence="8" type="ORF">NTEN_LOCUS3408</name>
</gene>
<evidence type="ECO:0000259" key="7">
    <source>
        <dbReference type="SMART" id="SM00916"/>
    </source>
</evidence>
<dbReference type="GO" id="GO:0005762">
    <property type="term" value="C:mitochondrial large ribosomal subunit"/>
    <property type="evidence" value="ECO:0007669"/>
    <property type="project" value="TreeGrafter"/>
</dbReference>
<evidence type="ECO:0000313" key="9">
    <source>
        <dbReference type="Proteomes" id="UP000479000"/>
    </source>
</evidence>
<protein>
    <recommendedName>
        <fullName evidence="6">Large ribosomal subunit protein mL43</fullName>
    </recommendedName>
</protein>
<evidence type="ECO:0000256" key="4">
    <source>
        <dbReference type="ARBA" id="ARBA00023128"/>
    </source>
</evidence>
<dbReference type="SMART" id="SM00916">
    <property type="entry name" value="L51_S25_CI-B8"/>
    <property type="match status" value="1"/>
</dbReference>
<keyword evidence="4" id="KW-0496">Mitochondrion</keyword>
<dbReference type="InterPro" id="IPR036249">
    <property type="entry name" value="Thioredoxin-like_sf"/>
</dbReference>
<dbReference type="SUPFAM" id="SSF52833">
    <property type="entry name" value="Thioredoxin-like"/>
    <property type="match status" value="1"/>
</dbReference>
<dbReference type="Pfam" id="PF05047">
    <property type="entry name" value="L51_S25_CI-B8"/>
    <property type="match status" value="1"/>
</dbReference>
<dbReference type="PANTHER" id="PTHR21396">
    <property type="entry name" value="39S RIBOSOMAL PROTEIN L43"/>
    <property type="match status" value="1"/>
</dbReference>
<organism evidence="8 9">
    <name type="scientific">Nesidiocoris tenuis</name>
    <dbReference type="NCBI Taxonomy" id="355587"/>
    <lineage>
        <taxon>Eukaryota</taxon>
        <taxon>Metazoa</taxon>
        <taxon>Ecdysozoa</taxon>
        <taxon>Arthropoda</taxon>
        <taxon>Hexapoda</taxon>
        <taxon>Insecta</taxon>
        <taxon>Pterygota</taxon>
        <taxon>Neoptera</taxon>
        <taxon>Paraneoptera</taxon>
        <taxon>Hemiptera</taxon>
        <taxon>Heteroptera</taxon>
        <taxon>Panheteroptera</taxon>
        <taxon>Cimicomorpha</taxon>
        <taxon>Miridae</taxon>
        <taxon>Dicyphina</taxon>
        <taxon>Nesidiocoris</taxon>
    </lineage>
</organism>
<comment type="similarity">
    <text evidence="2">Belongs to the mitochondrion-specific ribosomal protein mL43 family.</text>
</comment>
<name>A0A6H5G598_9HEMI</name>
<accession>A0A6H5G598</accession>
<evidence type="ECO:0000256" key="6">
    <source>
        <dbReference type="ARBA" id="ARBA00035188"/>
    </source>
</evidence>
<dbReference type="EMBL" id="CADCXU010005356">
    <property type="protein sequence ID" value="CAA9997060.1"/>
    <property type="molecule type" value="Genomic_DNA"/>
</dbReference>
<dbReference type="AlphaFoldDB" id="A0A6H5G598"/>
<evidence type="ECO:0000256" key="2">
    <source>
        <dbReference type="ARBA" id="ARBA00006073"/>
    </source>
</evidence>
<comment type="subcellular location">
    <subcellularLocation>
        <location evidence="1">Mitochondrion</location>
    </subcellularLocation>
</comment>
<dbReference type="OrthoDB" id="88at2759"/>
<sequence>MSNSHLFMSAGWVTAPLNNGIGRYSGQLQRVVIKFCKTHGCSRGVREFVESNLIDFSRQNPGVAVYVKPRRHRAPTITAEYCNGERGYMHVSNMSRDEVYKWLSHQTTQSGREFCRYRKFWRTETPSIQGVWSPHTFRDPRLNLAEFPMVSTAPKDWFRFC</sequence>
<proteinExistence type="inferred from homology"/>